<comment type="caution">
    <text evidence="2">The sequence shown here is derived from an EMBL/GenBank/DDBJ whole genome shotgun (WGS) entry which is preliminary data.</text>
</comment>
<feature type="compositionally biased region" description="Polar residues" evidence="1">
    <location>
        <begin position="92"/>
        <end position="103"/>
    </location>
</feature>
<organism evidence="2 3">
    <name type="scientific">Salix suchowensis</name>
    <dbReference type="NCBI Taxonomy" id="1278906"/>
    <lineage>
        <taxon>Eukaryota</taxon>
        <taxon>Viridiplantae</taxon>
        <taxon>Streptophyta</taxon>
        <taxon>Embryophyta</taxon>
        <taxon>Tracheophyta</taxon>
        <taxon>Spermatophyta</taxon>
        <taxon>Magnoliopsida</taxon>
        <taxon>eudicotyledons</taxon>
        <taxon>Gunneridae</taxon>
        <taxon>Pentapetalae</taxon>
        <taxon>rosids</taxon>
        <taxon>fabids</taxon>
        <taxon>Malpighiales</taxon>
        <taxon>Salicaceae</taxon>
        <taxon>Saliceae</taxon>
        <taxon>Salix</taxon>
    </lineage>
</organism>
<accession>A0ABQ9ACX4</accession>
<reference evidence="2" key="1">
    <citation type="submission" date="2022-10" db="EMBL/GenBank/DDBJ databases">
        <authorList>
            <person name="Hyden B.L."/>
            <person name="Feng K."/>
            <person name="Yates T."/>
            <person name="Jawdy S."/>
            <person name="Smart L.B."/>
            <person name="Muchero W."/>
        </authorList>
    </citation>
    <scope>NUCLEOTIDE SEQUENCE</scope>
    <source>
        <tissue evidence="2">Shoot tip</tissue>
    </source>
</reference>
<evidence type="ECO:0000256" key="1">
    <source>
        <dbReference type="SAM" id="MobiDB-lite"/>
    </source>
</evidence>
<evidence type="ECO:0000313" key="3">
    <source>
        <dbReference type="Proteomes" id="UP001141253"/>
    </source>
</evidence>
<reference evidence="2" key="2">
    <citation type="journal article" date="2023" name="Int. J. Mol. Sci.">
        <title>De Novo Assembly and Annotation of 11 Diverse Shrub Willow (Salix) Genomes Reveals Novel Gene Organization in Sex-Linked Regions.</title>
        <authorList>
            <person name="Hyden B."/>
            <person name="Feng K."/>
            <person name="Yates T.B."/>
            <person name="Jawdy S."/>
            <person name="Cereghino C."/>
            <person name="Smart L.B."/>
            <person name="Muchero W."/>
        </authorList>
    </citation>
    <scope>NUCLEOTIDE SEQUENCE</scope>
    <source>
        <tissue evidence="2">Shoot tip</tissue>
    </source>
</reference>
<protein>
    <submittedName>
        <fullName evidence="2">Uncharacterized protein</fullName>
    </submittedName>
</protein>
<sequence>MACMLLVGGFMPKPAVLLRMPSTRLCFQRKTLIIRSARRGTEVSHGGGGQINQARKSMDAARMADEKLSTAGSFDSGKETENQIKEKVDDGTTVSSLWLTLRK</sequence>
<gene>
    <name evidence="2" type="ORF">OIU77_009023</name>
</gene>
<keyword evidence="3" id="KW-1185">Reference proteome</keyword>
<feature type="compositionally biased region" description="Basic and acidic residues" evidence="1">
    <location>
        <begin position="56"/>
        <end position="68"/>
    </location>
</feature>
<evidence type="ECO:0000313" key="2">
    <source>
        <dbReference type="EMBL" id="KAJ6333076.1"/>
    </source>
</evidence>
<name>A0ABQ9ACX4_9ROSI</name>
<feature type="compositionally biased region" description="Basic and acidic residues" evidence="1">
    <location>
        <begin position="76"/>
        <end position="90"/>
    </location>
</feature>
<dbReference type="EMBL" id="JAPFFI010000021">
    <property type="protein sequence ID" value="KAJ6333076.1"/>
    <property type="molecule type" value="Genomic_DNA"/>
</dbReference>
<dbReference type="Proteomes" id="UP001141253">
    <property type="component" value="Chromosome 11"/>
</dbReference>
<proteinExistence type="predicted"/>
<feature type="region of interest" description="Disordered" evidence="1">
    <location>
        <begin position="38"/>
        <end position="103"/>
    </location>
</feature>